<comment type="caution">
    <text evidence="7">The sequence shown here is derived from an EMBL/GenBank/DDBJ whole genome shotgun (WGS) entry which is preliminary data.</text>
</comment>
<name>A0ABU9VXM9_9CLOT</name>
<gene>
    <name evidence="7" type="ORF">AAIG11_15635</name>
</gene>
<keyword evidence="8" id="KW-1185">Reference proteome</keyword>
<feature type="coiled-coil region" evidence="5">
    <location>
        <begin position="128"/>
        <end position="155"/>
    </location>
</feature>
<dbReference type="Pfam" id="PF07228">
    <property type="entry name" value="SpoIIE"/>
    <property type="match status" value="1"/>
</dbReference>
<evidence type="ECO:0000256" key="3">
    <source>
        <dbReference type="ARBA" id="ARBA00024867"/>
    </source>
</evidence>
<evidence type="ECO:0000259" key="6">
    <source>
        <dbReference type="PROSITE" id="PS50110"/>
    </source>
</evidence>
<reference evidence="7 8" key="1">
    <citation type="submission" date="2024-04" db="EMBL/GenBank/DDBJ databases">
        <title>Genome sequencing and metabolic network reconstruction of aminoacids and betaine degradation by Anoxynatronum sibiricum.</title>
        <authorList>
            <person name="Detkova E.N."/>
            <person name="Boltjanskaja Y.V."/>
            <person name="Mardanov A.V."/>
            <person name="Kevbrin V."/>
        </authorList>
    </citation>
    <scope>NUCLEOTIDE SEQUENCE [LARGE SCALE GENOMIC DNA]</scope>
    <source>
        <strain evidence="7 8">Z-7981</strain>
    </source>
</reference>
<evidence type="ECO:0000256" key="5">
    <source>
        <dbReference type="SAM" id="Coils"/>
    </source>
</evidence>
<dbReference type="InterPro" id="IPR011006">
    <property type="entry name" value="CheY-like_superfamily"/>
</dbReference>
<dbReference type="Gene3D" id="3.60.40.10">
    <property type="entry name" value="PPM-type phosphatase domain"/>
    <property type="match status" value="1"/>
</dbReference>
<dbReference type="InterPro" id="IPR001932">
    <property type="entry name" value="PPM-type_phosphatase-like_dom"/>
</dbReference>
<keyword evidence="2" id="KW-0378">Hydrolase</keyword>
<dbReference type="Proteomes" id="UP001407405">
    <property type="component" value="Unassembled WGS sequence"/>
</dbReference>
<protein>
    <recommendedName>
        <fullName evidence="1">Stage 0 sporulation protein A homolog</fullName>
    </recommendedName>
</protein>
<keyword evidence="5" id="KW-0175">Coiled coil</keyword>
<dbReference type="Gene3D" id="3.40.50.2300">
    <property type="match status" value="1"/>
</dbReference>
<dbReference type="InterPro" id="IPR036457">
    <property type="entry name" value="PPM-type-like_dom_sf"/>
</dbReference>
<dbReference type="PANTHER" id="PTHR43156:SF2">
    <property type="entry name" value="STAGE II SPORULATION PROTEIN E"/>
    <property type="match status" value="1"/>
</dbReference>
<evidence type="ECO:0000256" key="1">
    <source>
        <dbReference type="ARBA" id="ARBA00018672"/>
    </source>
</evidence>
<comment type="function">
    <text evidence="3">May play the central regulatory role in sporulation. It may be an element of the effector pathway responsible for the activation of sporulation genes in response to nutritional stress. Spo0A may act in concert with spo0H (a sigma factor) to control the expression of some genes that are critical to the sporulation process.</text>
</comment>
<evidence type="ECO:0000256" key="4">
    <source>
        <dbReference type="PROSITE-ProRule" id="PRU00169"/>
    </source>
</evidence>
<dbReference type="PANTHER" id="PTHR43156">
    <property type="entry name" value="STAGE II SPORULATION PROTEIN E-RELATED"/>
    <property type="match status" value="1"/>
</dbReference>
<dbReference type="PROSITE" id="PS50110">
    <property type="entry name" value="RESPONSE_REGULATORY"/>
    <property type="match status" value="1"/>
</dbReference>
<evidence type="ECO:0000256" key="2">
    <source>
        <dbReference type="ARBA" id="ARBA00022801"/>
    </source>
</evidence>
<dbReference type="SMART" id="SM00331">
    <property type="entry name" value="PP2C_SIG"/>
    <property type="match status" value="1"/>
</dbReference>
<dbReference type="RefSeq" id="WP_343187202.1">
    <property type="nucleotide sequence ID" value="NZ_JBCITM010000023.1"/>
</dbReference>
<comment type="caution">
    <text evidence="4">Lacks conserved residue(s) required for the propagation of feature annotation.</text>
</comment>
<accession>A0ABU9VXM9</accession>
<evidence type="ECO:0000313" key="7">
    <source>
        <dbReference type="EMBL" id="MEN1761919.1"/>
    </source>
</evidence>
<dbReference type="InterPro" id="IPR052016">
    <property type="entry name" value="Bact_Sigma-Reg"/>
</dbReference>
<feature type="domain" description="Response regulatory" evidence="6">
    <location>
        <begin position="5"/>
        <end position="122"/>
    </location>
</feature>
<dbReference type="SUPFAM" id="SSF52172">
    <property type="entry name" value="CheY-like"/>
    <property type="match status" value="1"/>
</dbReference>
<evidence type="ECO:0000313" key="8">
    <source>
        <dbReference type="Proteomes" id="UP001407405"/>
    </source>
</evidence>
<dbReference type="EMBL" id="JBCITM010000023">
    <property type="protein sequence ID" value="MEN1761919.1"/>
    <property type="molecule type" value="Genomic_DNA"/>
</dbReference>
<dbReference type="InterPro" id="IPR001789">
    <property type="entry name" value="Sig_transdc_resp-reg_receiver"/>
</dbReference>
<proteinExistence type="predicted"/>
<sequence length="406" mass="46965">MQAAKILILETSTHNNRLNKDQFRKWGFEVIQRICDDGVLQEVLRMEPQLIFVQTDDENIPKLLDCIKHARLQMKLKETPIVVQLPDKGNTTKEALFSAGVTQCLLEPVSEIELKECINSLLKQVELKNRLEMTRRALEESLHKINRQRAELDHHLTLAAKIQESLIPQNLIQVPFCNFYCHFQPSGKVGGDIYDIFMLDDRHMGLYMVDVMGHGVASSMLAVALSEFLVVDVNRGTPLKRELDEAPYYEIVSPVEVIHYLNKRFSFTKYQHYFTIFYMVFNVETGELRYVRGAHPEPLLMRQDQTVETLNAYGTPIGFEFSQGYEEGILQLQPGDRLLVYSDGLLELEDDMRQPMDYDKLQHMAGEYLADSNGQGRPFAMNFKQMVDHQSRLKDDLTMIEMVWQP</sequence>
<organism evidence="7 8">
    <name type="scientific">Anoxynatronum sibiricum</name>
    <dbReference type="NCBI Taxonomy" id="210623"/>
    <lineage>
        <taxon>Bacteria</taxon>
        <taxon>Bacillati</taxon>
        <taxon>Bacillota</taxon>
        <taxon>Clostridia</taxon>
        <taxon>Eubacteriales</taxon>
        <taxon>Clostridiaceae</taxon>
        <taxon>Anoxynatronum</taxon>
    </lineage>
</organism>